<evidence type="ECO:0000313" key="14">
    <source>
        <dbReference type="EMBL" id="MRI84637.1"/>
    </source>
</evidence>
<keyword evidence="6" id="KW-0319">Glycerol metabolism</keyword>
<evidence type="ECO:0000259" key="13">
    <source>
        <dbReference type="Pfam" id="PF16901"/>
    </source>
</evidence>
<dbReference type="Proteomes" id="UP000430975">
    <property type="component" value="Unassembled WGS sequence"/>
</dbReference>
<evidence type="ECO:0000256" key="5">
    <source>
        <dbReference type="ARBA" id="ARBA00022630"/>
    </source>
</evidence>
<comment type="caution">
    <text evidence="14">The sequence shown here is derived from an EMBL/GenBank/DDBJ whole genome shotgun (WGS) entry which is preliminary data.</text>
</comment>
<dbReference type="InterPro" id="IPR006076">
    <property type="entry name" value="FAD-dep_OxRdtase"/>
</dbReference>
<dbReference type="PRINTS" id="PR01001">
    <property type="entry name" value="FADG3PDH"/>
</dbReference>
<keyword evidence="7" id="KW-0274">FAD</keyword>
<dbReference type="InterPro" id="IPR036188">
    <property type="entry name" value="FAD/NAD-bd_sf"/>
</dbReference>
<feature type="domain" description="Alpha-glycerophosphate oxidase C-terminal" evidence="13">
    <location>
        <begin position="465"/>
        <end position="589"/>
    </location>
</feature>
<feature type="domain" description="FAD dependent oxidoreductase" evidence="12">
    <location>
        <begin position="23"/>
        <end position="352"/>
    </location>
</feature>
<evidence type="ECO:0000313" key="15">
    <source>
        <dbReference type="Proteomes" id="UP000430975"/>
    </source>
</evidence>
<evidence type="ECO:0000256" key="10">
    <source>
        <dbReference type="ARBA" id="ARBA00049503"/>
    </source>
</evidence>
<keyword evidence="11" id="KW-0812">Transmembrane</keyword>
<dbReference type="Pfam" id="PF01266">
    <property type="entry name" value="DAO"/>
    <property type="match status" value="1"/>
</dbReference>
<comment type="similarity">
    <text evidence="2">Belongs to the FAD-dependent glycerol-3-phosphate dehydrogenase family.</text>
</comment>
<sequence length="612" mass="67591">MKKYSYKLRPNYLKQLKNEQFELVVIGGGITGAGIALQAAASGIKTALIEMQDFAEGTSSRSTKLVHGGIRYLKQFDVEVVAETVSERAVVQNIAPHIPKPDPMLLPLYDEPGASYSPFELQVAMNLYDSLANIHDGPYANKSLSAQEVLERQPNLLKDQLIGGGAYLDFNNNDARLVIENIKQAVDDGAIVVSHLKAVGFSYQEGKVSGVIVNDLLNNDEEFKIQAKLVVNATGPWVDTVRQLDKETESFPMMRPTKGVHLVVDSSKLSVSQPIYFDSGENDQRMVFVLPRFGKTYFGTTDTDYTEDLKHPRVEQADVDYLLKVVNHRFPTANLKLADIESSWAGLRPLISSNAGSDYNGGNKQSLSDESFESLVNLFDAYRENSVSRVQVEKEMKAILDEKTEAGASPSSVSRGSDLLTADSGLITIAGGKITDYRKMAEGVLIEVIQQLNARGTDFQLIDSANYKVSGGQFAPSDYEKVMAELTRKAEKKGIDQVSAAKLAHLYGTNIPTVLAGYNVAKAYAEKFDYPLDVALSLVYALDYEMVYTAVDFFLRRTNYLLFQIDALETLSEPVLNTIKEHLGLNEQESTLQNNELNQTLAEHSLAYLKEG</sequence>
<name>A0A6I2GA42_9LACT</name>
<dbReference type="InterPro" id="IPR000447">
    <property type="entry name" value="G3P_DH_FAD-dep"/>
</dbReference>
<evidence type="ECO:0000259" key="12">
    <source>
        <dbReference type="Pfam" id="PF01266"/>
    </source>
</evidence>
<evidence type="ECO:0000256" key="9">
    <source>
        <dbReference type="ARBA" id="ARBA00032349"/>
    </source>
</evidence>
<dbReference type="PANTHER" id="PTHR11985:SF35">
    <property type="entry name" value="ANAEROBIC GLYCEROL-3-PHOSPHATE DEHYDROGENASE SUBUNIT A"/>
    <property type="match status" value="1"/>
</dbReference>
<dbReference type="SUPFAM" id="SSF51905">
    <property type="entry name" value="FAD/NAD(P)-binding domain"/>
    <property type="match status" value="1"/>
</dbReference>
<evidence type="ECO:0000256" key="7">
    <source>
        <dbReference type="ARBA" id="ARBA00022827"/>
    </source>
</evidence>
<accession>A0A6I2GA42</accession>
<dbReference type="EMBL" id="WJQS01000002">
    <property type="protein sequence ID" value="MRI84637.1"/>
    <property type="molecule type" value="Genomic_DNA"/>
</dbReference>
<dbReference type="PANTHER" id="PTHR11985">
    <property type="entry name" value="GLYCEROL-3-PHOSPHATE DEHYDROGENASE"/>
    <property type="match status" value="1"/>
</dbReference>
<keyword evidence="8" id="KW-0560">Oxidoreductase</keyword>
<dbReference type="GO" id="GO:0046168">
    <property type="term" value="P:glycerol-3-phosphate catabolic process"/>
    <property type="evidence" value="ECO:0007669"/>
    <property type="project" value="TreeGrafter"/>
</dbReference>
<dbReference type="NCBIfam" id="NF033461">
    <property type="entry name" value="glycerol3P_ox_1"/>
    <property type="match status" value="1"/>
</dbReference>
<dbReference type="EC" id="1.1.3.21" evidence="3"/>
<feature type="transmembrane region" description="Helical" evidence="11">
    <location>
        <begin position="21"/>
        <end position="41"/>
    </location>
</feature>
<proteinExistence type="inferred from homology"/>
<evidence type="ECO:0000256" key="11">
    <source>
        <dbReference type="SAM" id="Phobius"/>
    </source>
</evidence>
<evidence type="ECO:0000256" key="1">
    <source>
        <dbReference type="ARBA" id="ARBA00001974"/>
    </source>
</evidence>
<protein>
    <recommendedName>
        <fullName evidence="4">Alpha-glycerophosphate oxidase</fullName>
        <ecNumber evidence="3">1.1.3.21</ecNumber>
    </recommendedName>
    <alternativeName>
        <fullName evidence="9">Glycerol-3-phosphate oxidase</fullName>
    </alternativeName>
</protein>
<dbReference type="Gene3D" id="1.10.8.870">
    <property type="entry name" value="Alpha-glycerophosphate oxidase, cap domain"/>
    <property type="match status" value="1"/>
</dbReference>
<dbReference type="Gene3D" id="3.50.50.60">
    <property type="entry name" value="FAD/NAD(P)-binding domain"/>
    <property type="match status" value="1"/>
</dbReference>
<keyword evidence="5" id="KW-0285">Flavoprotein</keyword>
<comment type="cofactor">
    <cofactor evidence="1">
        <name>FAD</name>
        <dbReference type="ChEBI" id="CHEBI:57692"/>
    </cofactor>
</comment>
<keyword evidence="11" id="KW-0472">Membrane</keyword>
<dbReference type="InterPro" id="IPR031656">
    <property type="entry name" value="DAO_C"/>
</dbReference>
<reference evidence="14 15" key="1">
    <citation type="submission" date="2019-11" db="EMBL/GenBank/DDBJ databases">
        <title>Characterisation of Fundicoccus ignavus gen. nov. sp. nov., a novel genus of the family Aerococcaceae isolated from bulk tank milk.</title>
        <authorList>
            <person name="Siebert A."/>
            <person name="Huptas C."/>
            <person name="Wenning M."/>
            <person name="Scherer S."/>
            <person name="Doll E.V."/>
        </authorList>
    </citation>
    <scope>NUCLEOTIDE SEQUENCE [LARGE SCALE GENOMIC DNA]</scope>
    <source>
        <strain evidence="14 15">WS4759</strain>
    </source>
</reference>
<dbReference type="PROSITE" id="PS00977">
    <property type="entry name" value="FAD_G3PDH_1"/>
    <property type="match status" value="1"/>
</dbReference>
<dbReference type="InterPro" id="IPR038299">
    <property type="entry name" value="DAO_C_sf"/>
</dbReference>
<evidence type="ECO:0000256" key="8">
    <source>
        <dbReference type="ARBA" id="ARBA00023002"/>
    </source>
</evidence>
<keyword evidence="11" id="KW-1133">Transmembrane helix</keyword>
<evidence type="ECO:0000256" key="2">
    <source>
        <dbReference type="ARBA" id="ARBA00007330"/>
    </source>
</evidence>
<dbReference type="GO" id="GO:0006071">
    <property type="term" value="P:glycerol metabolic process"/>
    <property type="evidence" value="ECO:0007669"/>
    <property type="project" value="UniProtKB-KW"/>
</dbReference>
<dbReference type="Pfam" id="PF16901">
    <property type="entry name" value="DAO_C"/>
    <property type="match status" value="1"/>
</dbReference>
<evidence type="ECO:0000256" key="4">
    <source>
        <dbReference type="ARBA" id="ARBA00021658"/>
    </source>
</evidence>
<gene>
    <name evidence="14" type="primary">glpO</name>
    <name evidence="14" type="ORF">GIY09_01835</name>
</gene>
<keyword evidence="15" id="KW-1185">Reference proteome</keyword>
<organism evidence="14 15">
    <name type="scientific">Fundicoccus ignavus</name>
    <dbReference type="NCBI Taxonomy" id="2664442"/>
    <lineage>
        <taxon>Bacteria</taxon>
        <taxon>Bacillati</taxon>
        <taxon>Bacillota</taxon>
        <taxon>Bacilli</taxon>
        <taxon>Lactobacillales</taxon>
        <taxon>Aerococcaceae</taxon>
        <taxon>Fundicoccus</taxon>
    </lineage>
</organism>
<dbReference type="GO" id="GO:0004368">
    <property type="term" value="F:glycerol-3-phosphate dehydrogenase (quinone) activity"/>
    <property type="evidence" value="ECO:0007669"/>
    <property type="project" value="InterPro"/>
</dbReference>
<dbReference type="SUPFAM" id="SSF54373">
    <property type="entry name" value="FAD-linked reductases, C-terminal domain"/>
    <property type="match status" value="1"/>
</dbReference>
<evidence type="ECO:0000256" key="3">
    <source>
        <dbReference type="ARBA" id="ARBA00013104"/>
    </source>
</evidence>
<dbReference type="RefSeq" id="WP_153863078.1">
    <property type="nucleotide sequence ID" value="NZ_WJQS01000002.1"/>
</dbReference>
<evidence type="ECO:0000256" key="6">
    <source>
        <dbReference type="ARBA" id="ARBA00022798"/>
    </source>
</evidence>
<comment type="catalytic activity">
    <reaction evidence="10">
        <text>sn-glycerol 3-phosphate + O2 = dihydroxyacetone phosphate + H2O2</text>
        <dbReference type="Rhea" id="RHEA:18369"/>
        <dbReference type="ChEBI" id="CHEBI:15379"/>
        <dbReference type="ChEBI" id="CHEBI:16240"/>
        <dbReference type="ChEBI" id="CHEBI:57597"/>
        <dbReference type="ChEBI" id="CHEBI:57642"/>
        <dbReference type="EC" id="1.1.3.21"/>
    </reaction>
</comment>
<dbReference type="GO" id="GO:0004369">
    <property type="term" value="F:glycerol-3-phosphate oxidase activity"/>
    <property type="evidence" value="ECO:0007669"/>
    <property type="project" value="UniProtKB-EC"/>
</dbReference>
<dbReference type="Gene3D" id="3.30.9.10">
    <property type="entry name" value="D-Amino Acid Oxidase, subunit A, domain 2"/>
    <property type="match status" value="1"/>
</dbReference>
<dbReference type="AlphaFoldDB" id="A0A6I2GA42"/>